<proteinExistence type="predicted"/>
<dbReference type="KEGG" id="ccos:Pan44_18900"/>
<name>A0A517SCM2_9PLAN</name>
<evidence type="ECO:0000259" key="1">
    <source>
        <dbReference type="Pfam" id="PF01402"/>
    </source>
</evidence>
<organism evidence="2 3">
    <name type="scientific">Caulifigura coniformis</name>
    <dbReference type="NCBI Taxonomy" id="2527983"/>
    <lineage>
        <taxon>Bacteria</taxon>
        <taxon>Pseudomonadati</taxon>
        <taxon>Planctomycetota</taxon>
        <taxon>Planctomycetia</taxon>
        <taxon>Planctomycetales</taxon>
        <taxon>Planctomycetaceae</taxon>
        <taxon>Caulifigura</taxon>
    </lineage>
</organism>
<protein>
    <submittedName>
        <fullName evidence="2">Ribbon-helix-helix protein, copG family</fullName>
    </submittedName>
</protein>
<evidence type="ECO:0000313" key="3">
    <source>
        <dbReference type="Proteomes" id="UP000315700"/>
    </source>
</evidence>
<dbReference type="PANTHER" id="PTHR40688">
    <property type="match status" value="1"/>
</dbReference>
<dbReference type="InterPro" id="IPR013321">
    <property type="entry name" value="Arc_rbn_hlx_hlx"/>
</dbReference>
<feature type="domain" description="Ribbon-helix-helix protein CopG" evidence="1">
    <location>
        <begin position="6"/>
        <end position="42"/>
    </location>
</feature>
<dbReference type="InParanoid" id="A0A517SCM2"/>
<sequence length="78" mass="8914">MERINVTCRLPAEDVAFLDQIAINMERDRSYLIKKAVEEYIASQRWQLEEIDRGLAEIEAGQLASDDEVEAAFRELGA</sequence>
<evidence type="ECO:0000313" key="2">
    <source>
        <dbReference type="EMBL" id="QDT53864.1"/>
    </source>
</evidence>
<dbReference type="Pfam" id="PF01402">
    <property type="entry name" value="RHH_1"/>
    <property type="match status" value="1"/>
</dbReference>
<dbReference type="Proteomes" id="UP000315700">
    <property type="component" value="Chromosome"/>
</dbReference>
<dbReference type="CDD" id="cd22233">
    <property type="entry name" value="RHH_CopAso-like"/>
    <property type="match status" value="1"/>
</dbReference>
<dbReference type="InterPro" id="IPR010985">
    <property type="entry name" value="Ribbon_hlx_hlx"/>
</dbReference>
<dbReference type="EMBL" id="CP036271">
    <property type="protein sequence ID" value="QDT53864.1"/>
    <property type="molecule type" value="Genomic_DNA"/>
</dbReference>
<dbReference type="InterPro" id="IPR052991">
    <property type="entry name" value="Non-func_TypeII_TA_Antitoxin"/>
</dbReference>
<keyword evidence="3" id="KW-1185">Reference proteome</keyword>
<dbReference type="InterPro" id="IPR002145">
    <property type="entry name" value="CopG"/>
</dbReference>
<dbReference type="GO" id="GO:0006355">
    <property type="term" value="P:regulation of DNA-templated transcription"/>
    <property type="evidence" value="ECO:0007669"/>
    <property type="project" value="InterPro"/>
</dbReference>
<dbReference type="AlphaFoldDB" id="A0A517SCM2"/>
<dbReference type="RefSeq" id="WP_145029425.1">
    <property type="nucleotide sequence ID" value="NZ_CP036271.1"/>
</dbReference>
<reference evidence="2 3" key="1">
    <citation type="submission" date="2019-02" db="EMBL/GenBank/DDBJ databases">
        <title>Deep-cultivation of Planctomycetes and their phenomic and genomic characterization uncovers novel biology.</title>
        <authorList>
            <person name="Wiegand S."/>
            <person name="Jogler M."/>
            <person name="Boedeker C."/>
            <person name="Pinto D."/>
            <person name="Vollmers J."/>
            <person name="Rivas-Marin E."/>
            <person name="Kohn T."/>
            <person name="Peeters S.H."/>
            <person name="Heuer A."/>
            <person name="Rast P."/>
            <person name="Oberbeckmann S."/>
            <person name="Bunk B."/>
            <person name="Jeske O."/>
            <person name="Meyerdierks A."/>
            <person name="Storesund J.E."/>
            <person name="Kallscheuer N."/>
            <person name="Luecker S."/>
            <person name="Lage O.M."/>
            <person name="Pohl T."/>
            <person name="Merkel B.J."/>
            <person name="Hornburger P."/>
            <person name="Mueller R.-W."/>
            <person name="Bruemmer F."/>
            <person name="Labrenz M."/>
            <person name="Spormann A.M."/>
            <person name="Op den Camp H."/>
            <person name="Overmann J."/>
            <person name="Amann R."/>
            <person name="Jetten M.S.M."/>
            <person name="Mascher T."/>
            <person name="Medema M.H."/>
            <person name="Devos D.P."/>
            <person name="Kaster A.-K."/>
            <person name="Ovreas L."/>
            <person name="Rohde M."/>
            <person name="Galperin M.Y."/>
            <person name="Jogler C."/>
        </authorList>
    </citation>
    <scope>NUCLEOTIDE SEQUENCE [LARGE SCALE GENOMIC DNA]</scope>
    <source>
        <strain evidence="2 3">Pan44</strain>
    </source>
</reference>
<accession>A0A517SCM2</accession>
<dbReference type="OrthoDB" id="9812023at2"/>
<dbReference type="Gene3D" id="1.10.1220.10">
    <property type="entry name" value="Met repressor-like"/>
    <property type="match status" value="1"/>
</dbReference>
<dbReference type="PANTHER" id="PTHR40688:SF2">
    <property type="entry name" value="RIBBON-HELIX-HELIX PROTEIN COPG DOMAIN-CONTAINING PROTEIN"/>
    <property type="match status" value="1"/>
</dbReference>
<dbReference type="SUPFAM" id="SSF47598">
    <property type="entry name" value="Ribbon-helix-helix"/>
    <property type="match status" value="1"/>
</dbReference>
<gene>
    <name evidence="2" type="ORF">Pan44_18900</name>
</gene>